<feature type="domain" description="Acyltransferase 3" evidence="2">
    <location>
        <begin position="4"/>
        <end position="323"/>
    </location>
</feature>
<keyword evidence="4" id="KW-1185">Reference proteome</keyword>
<feature type="transmembrane region" description="Helical" evidence="1">
    <location>
        <begin position="110"/>
        <end position="133"/>
    </location>
</feature>
<sequence length="362" mass="41085">MRFGSLDGLRCLAIVAVLFHHSPISRLWAEDTRLATRGFLGVDFFFVISGFLITTLLLRERDRNGYINLRGFYWRRVLRIIPLYYLLVTVVGGYYVFVKHSAEAAQLWPYYYLFLANAFTGDIPMLSPTWSLSVEEQYYFFWPVLMVLLRPRQLLVFIVLAVTLSVGMIVTGHGDLGIYVGRVFLTFKTLPFPAILIGSGLAILLHHRSSFELMERALGAKLAAPLMFAMLFFALEILPYNMTGLPSLATHIIMALCLGTIVIREDNLLAPVLQFTPIARIGVVSYGIYLLHHIARYFAEILVTPLGGTSANMAIYIALFWGGAWLLAELSFRFYERLFLGLRHKTFGRVEPSPRKEGNQKL</sequence>
<feature type="transmembrane region" description="Helical" evidence="1">
    <location>
        <begin position="185"/>
        <end position="206"/>
    </location>
</feature>
<reference evidence="3 4" key="1">
    <citation type="submission" date="2024-01" db="EMBL/GenBank/DDBJ databases">
        <authorList>
            <person name="Deng Y."/>
            <person name="Su J."/>
        </authorList>
    </citation>
    <scope>NUCLEOTIDE SEQUENCE [LARGE SCALE GENOMIC DNA]</scope>
    <source>
        <strain evidence="3 4">CPCC 100088</strain>
    </source>
</reference>
<dbReference type="Pfam" id="PF01757">
    <property type="entry name" value="Acyl_transf_3"/>
    <property type="match status" value="1"/>
</dbReference>
<keyword evidence="3" id="KW-0808">Transferase</keyword>
<evidence type="ECO:0000256" key="1">
    <source>
        <dbReference type="SAM" id="Phobius"/>
    </source>
</evidence>
<keyword evidence="1" id="KW-0472">Membrane</keyword>
<gene>
    <name evidence="3" type="ORF">VSX56_18685</name>
</gene>
<dbReference type="PANTHER" id="PTHR23028">
    <property type="entry name" value="ACETYLTRANSFERASE"/>
    <property type="match status" value="1"/>
</dbReference>
<comment type="caution">
    <text evidence="3">The sequence shown here is derived from an EMBL/GenBank/DDBJ whole genome shotgun (WGS) entry which is preliminary data.</text>
</comment>
<feature type="transmembrane region" description="Helical" evidence="1">
    <location>
        <begin position="244"/>
        <end position="263"/>
    </location>
</feature>
<evidence type="ECO:0000313" key="3">
    <source>
        <dbReference type="EMBL" id="MER5173789.1"/>
    </source>
</evidence>
<dbReference type="InterPro" id="IPR050879">
    <property type="entry name" value="Acyltransferase_3"/>
</dbReference>
<feature type="transmembrane region" description="Helical" evidence="1">
    <location>
        <begin position="275"/>
        <end position="295"/>
    </location>
</feature>
<protein>
    <submittedName>
        <fullName evidence="3">Acyltransferase</fullName>
        <ecNumber evidence="3">2.3.-.-</ecNumber>
    </submittedName>
</protein>
<keyword evidence="1" id="KW-0812">Transmembrane</keyword>
<dbReference type="EC" id="2.3.-.-" evidence="3"/>
<feature type="transmembrane region" description="Helical" evidence="1">
    <location>
        <begin position="154"/>
        <end position="173"/>
    </location>
</feature>
<dbReference type="EMBL" id="JAYWLC010000029">
    <property type="protein sequence ID" value="MER5173789.1"/>
    <property type="molecule type" value="Genomic_DNA"/>
</dbReference>
<keyword evidence="3" id="KW-0012">Acyltransferase</keyword>
<organism evidence="3 4">
    <name type="scientific">Thioclava kandeliae</name>
    <dbReference type="NCBI Taxonomy" id="3070818"/>
    <lineage>
        <taxon>Bacteria</taxon>
        <taxon>Pseudomonadati</taxon>
        <taxon>Pseudomonadota</taxon>
        <taxon>Alphaproteobacteria</taxon>
        <taxon>Rhodobacterales</taxon>
        <taxon>Paracoccaceae</taxon>
        <taxon>Thioclava</taxon>
    </lineage>
</organism>
<dbReference type="PANTHER" id="PTHR23028:SF53">
    <property type="entry name" value="ACYL_TRANSF_3 DOMAIN-CONTAINING PROTEIN"/>
    <property type="match status" value="1"/>
</dbReference>
<dbReference type="RefSeq" id="WP_350939101.1">
    <property type="nucleotide sequence ID" value="NZ_JAYWLC010000029.1"/>
</dbReference>
<accession>A0ABV1SMQ4</accession>
<feature type="transmembrane region" description="Helical" evidence="1">
    <location>
        <begin position="78"/>
        <end position="98"/>
    </location>
</feature>
<feature type="transmembrane region" description="Helical" evidence="1">
    <location>
        <begin position="39"/>
        <end position="58"/>
    </location>
</feature>
<name>A0ABV1SMQ4_9RHOB</name>
<dbReference type="InterPro" id="IPR002656">
    <property type="entry name" value="Acyl_transf_3_dom"/>
</dbReference>
<reference evidence="3 4" key="2">
    <citation type="submission" date="2024-06" db="EMBL/GenBank/DDBJ databases">
        <title>Thioclava kandeliae sp. nov. from a rhizosphere soil sample of Kandelia candel in a mangrove.</title>
        <authorList>
            <person name="Mu T."/>
        </authorList>
    </citation>
    <scope>NUCLEOTIDE SEQUENCE [LARGE SCALE GENOMIC DNA]</scope>
    <source>
        <strain evidence="3 4">CPCC 100088</strain>
    </source>
</reference>
<evidence type="ECO:0000259" key="2">
    <source>
        <dbReference type="Pfam" id="PF01757"/>
    </source>
</evidence>
<keyword evidence="1" id="KW-1133">Transmembrane helix</keyword>
<feature type="transmembrane region" description="Helical" evidence="1">
    <location>
        <begin position="218"/>
        <end position="238"/>
    </location>
</feature>
<dbReference type="GO" id="GO:0016746">
    <property type="term" value="F:acyltransferase activity"/>
    <property type="evidence" value="ECO:0007669"/>
    <property type="project" value="UniProtKB-KW"/>
</dbReference>
<dbReference type="Proteomes" id="UP001438953">
    <property type="component" value="Unassembled WGS sequence"/>
</dbReference>
<evidence type="ECO:0000313" key="4">
    <source>
        <dbReference type="Proteomes" id="UP001438953"/>
    </source>
</evidence>
<proteinExistence type="predicted"/>
<feature type="transmembrane region" description="Helical" evidence="1">
    <location>
        <begin position="315"/>
        <end position="335"/>
    </location>
</feature>